<dbReference type="Pfam" id="PF00535">
    <property type="entry name" value="Glycos_transf_2"/>
    <property type="match status" value="1"/>
</dbReference>
<dbReference type="EMBL" id="CP035758">
    <property type="protein sequence ID" value="QBD78327.1"/>
    <property type="molecule type" value="Genomic_DNA"/>
</dbReference>
<evidence type="ECO:0000313" key="2">
    <source>
        <dbReference type="EMBL" id="QBD78327.1"/>
    </source>
</evidence>
<evidence type="ECO:0000313" key="3">
    <source>
        <dbReference type="Proteomes" id="UP000290365"/>
    </source>
</evidence>
<name>A0A4P6JS41_KTERU</name>
<proteinExistence type="predicted"/>
<dbReference type="RefSeq" id="WP_129889380.1">
    <property type="nucleotide sequence ID" value="NZ_CP035758.1"/>
</dbReference>
<keyword evidence="2" id="KW-0808">Transferase</keyword>
<organism evidence="2 3">
    <name type="scientific">Ktedonosporobacter rubrisoli</name>
    <dbReference type="NCBI Taxonomy" id="2509675"/>
    <lineage>
        <taxon>Bacteria</taxon>
        <taxon>Bacillati</taxon>
        <taxon>Chloroflexota</taxon>
        <taxon>Ktedonobacteria</taxon>
        <taxon>Ktedonobacterales</taxon>
        <taxon>Ktedonosporobacteraceae</taxon>
        <taxon>Ktedonosporobacter</taxon>
    </lineage>
</organism>
<dbReference type="GO" id="GO:0016740">
    <property type="term" value="F:transferase activity"/>
    <property type="evidence" value="ECO:0007669"/>
    <property type="project" value="UniProtKB-KW"/>
</dbReference>
<accession>A0A4P6JS41</accession>
<dbReference type="CDD" id="cd00761">
    <property type="entry name" value="Glyco_tranf_GTA_type"/>
    <property type="match status" value="1"/>
</dbReference>
<dbReference type="InterPro" id="IPR001173">
    <property type="entry name" value="Glyco_trans_2-like"/>
</dbReference>
<dbReference type="InterPro" id="IPR029044">
    <property type="entry name" value="Nucleotide-diphossugar_trans"/>
</dbReference>
<reference evidence="2 3" key="1">
    <citation type="submission" date="2019-01" db="EMBL/GenBank/DDBJ databases">
        <title>Ktedonosporobacter rubrisoli SCAWS-G2.</title>
        <authorList>
            <person name="Huang Y."/>
            <person name="Yan B."/>
        </authorList>
    </citation>
    <scope>NUCLEOTIDE SEQUENCE [LARGE SCALE GENOMIC DNA]</scope>
    <source>
        <strain evidence="2 3">SCAWS-G2</strain>
    </source>
</reference>
<sequence length="284" mass="32143">MSAIDILLPTYNRLASFIMTLSGIAAQSFTDINLIVADQSQEPTLQHQVVQTLRRVIEARGGSVAWHERPQIHGIVEQRDFLLKQSSAPHVLYLDDDVFMEPWVIEKLLTVLQAEQCAFVGAFPAGLSHRDDRRPQQEIVELWEGPVRPEAVDPGSPQWERWQLHRAANLYHASQALPPGTYRLYKVAWIASCILYDRQKLVDIGGFSFWPRLPRYHSGEEVLVQNLLMRRWGGCAIMPSGTYYSQVSTTVLNEAGTVDGHALDLLPEMIERYAPQTSRTGARL</sequence>
<keyword evidence="3" id="KW-1185">Reference proteome</keyword>
<dbReference type="KEGG" id="kbs:EPA93_20920"/>
<dbReference type="OrthoDB" id="9787979at2"/>
<evidence type="ECO:0000259" key="1">
    <source>
        <dbReference type="Pfam" id="PF00535"/>
    </source>
</evidence>
<dbReference type="AlphaFoldDB" id="A0A4P6JS41"/>
<protein>
    <submittedName>
        <fullName evidence="2">Glycosyltransferase family 2 protein</fullName>
    </submittedName>
</protein>
<dbReference type="SUPFAM" id="SSF53448">
    <property type="entry name" value="Nucleotide-diphospho-sugar transferases"/>
    <property type="match status" value="1"/>
</dbReference>
<gene>
    <name evidence="2" type="ORF">EPA93_20920</name>
</gene>
<dbReference type="Gene3D" id="3.90.550.10">
    <property type="entry name" value="Spore Coat Polysaccharide Biosynthesis Protein SpsA, Chain A"/>
    <property type="match status" value="1"/>
</dbReference>
<feature type="domain" description="Glycosyltransferase 2-like" evidence="1">
    <location>
        <begin position="6"/>
        <end position="147"/>
    </location>
</feature>
<dbReference type="Proteomes" id="UP000290365">
    <property type="component" value="Chromosome"/>
</dbReference>